<proteinExistence type="predicted"/>
<dbReference type="Proteomes" id="UP001420932">
    <property type="component" value="Unassembled WGS sequence"/>
</dbReference>
<keyword evidence="2" id="KW-1185">Reference proteome</keyword>
<sequence length="51" mass="6238">MVELRVEPYDPDLSLRWEVRRVGKWKIEDERTPIGFKRMKLEIIYGIVYTI</sequence>
<accession>A0AAP0NVI9</accession>
<protein>
    <submittedName>
        <fullName evidence="1">Uncharacterized protein</fullName>
    </submittedName>
</protein>
<evidence type="ECO:0000313" key="1">
    <source>
        <dbReference type="EMBL" id="KAK9121402.1"/>
    </source>
</evidence>
<evidence type="ECO:0000313" key="2">
    <source>
        <dbReference type="Proteomes" id="UP001420932"/>
    </source>
</evidence>
<organism evidence="1 2">
    <name type="scientific">Stephania yunnanensis</name>
    <dbReference type="NCBI Taxonomy" id="152371"/>
    <lineage>
        <taxon>Eukaryota</taxon>
        <taxon>Viridiplantae</taxon>
        <taxon>Streptophyta</taxon>
        <taxon>Embryophyta</taxon>
        <taxon>Tracheophyta</taxon>
        <taxon>Spermatophyta</taxon>
        <taxon>Magnoliopsida</taxon>
        <taxon>Ranunculales</taxon>
        <taxon>Menispermaceae</taxon>
        <taxon>Menispermoideae</taxon>
        <taxon>Cissampelideae</taxon>
        <taxon>Stephania</taxon>
    </lineage>
</organism>
<dbReference type="EMBL" id="JBBNAF010000008">
    <property type="protein sequence ID" value="KAK9121402.1"/>
    <property type="molecule type" value="Genomic_DNA"/>
</dbReference>
<gene>
    <name evidence="1" type="ORF">Syun_019019</name>
</gene>
<dbReference type="AlphaFoldDB" id="A0AAP0NVI9"/>
<reference evidence="1 2" key="1">
    <citation type="submission" date="2024-01" db="EMBL/GenBank/DDBJ databases">
        <title>Genome assemblies of Stephania.</title>
        <authorList>
            <person name="Yang L."/>
        </authorList>
    </citation>
    <scope>NUCLEOTIDE SEQUENCE [LARGE SCALE GENOMIC DNA]</scope>
    <source>
        <strain evidence="1">YNDBR</strain>
        <tissue evidence="1">Leaf</tissue>
    </source>
</reference>
<name>A0AAP0NVI9_9MAGN</name>
<comment type="caution">
    <text evidence="1">The sequence shown here is derived from an EMBL/GenBank/DDBJ whole genome shotgun (WGS) entry which is preliminary data.</text>
</comment>